<feature type="transmembrane region" description="Helical" evidence="2">
    <location>
        <begin position="275"/>
        <end position="295"/>
    </location>
</feature>
<accession>A0AA49GMA4</accession>
<keyword evidence="2" id="KW-1133">Transmembrane helix</keyword>
<proteinExistence type="predicted"/>
<organism evidence="3">
    <name type="scientific">Roseihalotalea indica</name>
    <dbReference type="NCBI Taxonomy" id="2867963"/>
    <lineage>
        <taxon>Bacteria</taxon>
        <taxon>Pseudomonadati</taxon>
        <taxon>Bacteroidota</taxon>
        <taxon>Cytophagia</taxon>
        <taxon>Cytophagales</taxon>
        <taxon>Catalimonadaceae</taxon>
        <taxon>Roseihalotalea</taxon>
    </lineage>
</organism>
<keyword evidence="2" id="KW-0812">Transmembrane</keyword>
<feature type="transmembrane region" description="Helical" evidence="2">
    <location>
        <begin position="67"/>
        <end position="87"/>
    </location>
</feature>
<sequence>MSRSKNKASASLVAQSQENSNILLKNRKKYSEKKKILFSIIWLYIVTRILVTDIDALIIYNLGLSDISLYAILRLLVITLVVVITWIKISNIKFWQNMALLAVFPLYPGFYTVAKKIFQVPKYLYQNRKTTLLFYSLEVIVTFFVNFKSNVAKIILLLLGMIGLFYFDNYWLFIPICTFSIIQLSHLWKRFKQSFSPIKFFGLKMDFENDQPKGFSAEEALKSIKEEANEKLNEDEKEAKEMEHFLMLSVFSNALGARMRYILNNKTYMISLLGKVVFSFTLSIICFGGINYALYSIDPSWFRVDFNPSYFDFIYYSFFTIFSEGVDIEPVVTLTKIVRMAGVGVSFLINFIILVVLFNNNNEKYQKSISHIMHFSQGYNSDLDNYFQDKYGYSPKEKLTTLDSKSKIKDAITFINHVLTPPR</sequence>
<name>A0AA49GMA4_9BACT</name>
<reference evidence="3" key="1">
    <citation type="journal article" date="2023" name="Comput. Struct. Biotechnol. J.">
        <title>Discovery of a novel marine Bacteroidetes with a rich repertoire of carbohydrate-active enzymes.</title>
        <authorList>
            <person name="Chen B."/>
            <person name="Liu G."/>
            <person name="Chen Q."/>
            <person name="Wang H."/>
            <person name="Liu L."/>
            <person name="Tang K."/>
        </authorList>
    </citation>
    <scope>NUCLEOTIDE SEQUENCE</scope>
    <source>
        <strain evidence="3">TK19036</strain>
    </source>
</reference>
<evidence type="ECO:0000256" key="1">
    <source>
        <dbReference type="SAM" id="Coils"/>
    </source>
</evidence>
<dbReference type="AlphaFoldDB" id="A0AA49GMA4"/>
<keyword evidence="2" id="KW-0472">Membrane</keyword>
<feature type="transmembrane region" description="Helical" evidence="2">
    <location>
        <begin position="99"/>
        <end position="118"/>
    </location>
</feature>
<dbReference type="EMBL" id="CP120682">
    <property type="protein sequence ID" value="WKN37460.1"/>
    <property type="molecule type" value="Genomic_DNA"/>
</dbReference>
<feature type="coiled-coil region" evidence="1">
    <location>
        <begin position="218"/>
        <end position="245"/>
    </location>
</feature>
<feature type="transmembrane region" description="Helical" evidence="2">
    <location>
        <begin position="337"/>
        <end position="358"/>
    </location>
</feature>
<keyword evidence="1" id="KW-0175">Coiled coil</keyword>
<feature type="transmembrane region" description="Helical" evidence="2">
    <location>
        <begin position="36"/>
        <end position="61"/>
    </location>
</feature>
<evidence type="ECO:0000256" key="2">
    <source>
        <dbReference type="SAM" id="Phobius"/>
    </source>
</evidence>
<protein>
    <submittedName>
        <fullName evidence="3">Uncharacterized protein</fullName>
    </submittedName>
</protein>
<evidence type="ECO:0000313" key="3">
    <source>
        <dbReference type="EMBL" id="WKN37460.1"/>
    </source>
</evidence>
<feature type="transmembrane region" description="Helical" evidence="2">
    <location>
        <begin position="154"/>
        <end position="182"/>
    </location>
</feature>
<gene>
    <name evidence="3" type="ORF">K4G66_01890</name>
</gene>
<reference evidence="3" key="2">
    <citation type="journal article" date="2024" name="Antonie Van Leeuwenhoek">
        <title>Roseihalotalea indica gen. nov., sp. nov., a halophilic Bacteroidetes from mesopelagic Southwest Indian Ocean with higher carbohydrate metabolic potential.</title>
        <authorList>
            <person name="Chen B."/>
            <person name="Zhang M."/>
            <person name="Lin D."/>
            <person name="Ye J."/>
            <person name="Tang K."/>
        </authorList>
    </citation>
    <scope>NUCLEOTIDE SEQUENCE</scope>
    <source>
        <strain evidence="3">TK19036</strain>
    </source>
</reference>